<reference evidence="1 2" key="1">
    <citation type="submission" date="2017-06" db="EMBL/GenBank/DDBJ databases">
        <title>Comparative genomic analysis of Ambrosia Fusariam Clade fungi.</title>
        <authorList>
            <person name="Stajich J.E."/>
            <person name="Carrillo J."/>
            <person name="Kijimoto T."/>
            <person name="Eskalen A."/>
            <person name="O'Donnell K."/>
            <person name="Kasson M."/>
        </authorList>
    </citation>
    <scope>NUCLEOTIDE SEQUENCE [LARGE SCALE GENOMIC DNA]</scope>
    <source>
        <strain evidence="1">UCR3666</strain>
    </source>
</reference>
<accession>A0A3M2SHP4</accession>
<keyword evidence="2" id="KW-1185">Reference proteome</keyword>
<gene>
    <name evidence="1" type="ORF">CDV36_003497</name>
</gene>
<dbReference type="EMBL" id="NKUJ01000041">
    <property type="protein sequence ID" value="RMJ16845.1"/>
    <property type="molecule type" value="Genomic_DNA"/>
</dbReference>
<dbReference type="Proteomes" id="UP000277212">
    <property type="component" value="Unassembled WGS sequence"/>
</dbReference>
<evidence type="ECO:0000313" key="1">
    <source>
        <dbReference type="EMBL" id="RMJ16845.1"/>
    </source>
</evidence>
<comment type="caution">
    <text evidence="1">The sequence shown here is derived from an EMBL/GenBank/DDBJ whole genome shotgun (WGS) entry which is preliminary data.</text>
</comment>
<dbReference type="STRING" id="2010991.A0A3M2SHP4"/>
<dbReference type="OrthoDB" id="10264507at2759"/>
<protein>
    <submittedName>
        <fullName evidence="1">Uncharacterized protein</fullName>
    </submittedName>
</protein>
<name>A0A3M2SHP4_9HYPO</name>
<proteinExistence type="predicted"/>
<dbReference type="AlphaFoldDB" id="A0A3M2SHP4"/>
<organism evidence="1 2">
    <name type="scientific">Fusarium kuroshium</name>
    <dbReference type="NCBI Taxonomy" id="2010991"/>
    <lineage>
        <taxon>Eukaryota</taxon>
        <taxon>Fungi</taxon>
        <taxon>Dikarya</taxon>
        <taxon>Ascomycota</taxon>
        <taxon>Pezizomycotina</taxon>
        <taxon>Sordariomycetes</taxon>
        <taxon>Hypocreomycetidae</taxon>
        <taxon>Hypocreales</taxon>
        <taxon>Nectriaceae</taxon>
        <taxon>Fusarium</taxon>
        <taxon>Fusarium solani species complex</taxon>
    </lineage>
</organism>
<evidence type="ECO:0000313" key="2">
    <source>
        <dbReference type="Proteomes" id="UP000277212"/>
    </source>
</evidence>
<sequence length="144" mass="16804">MSSCFCCDAIRPYRPQHLDHEAKFTSFMAWVHKEESESAPAPDAESTDLNEIHPSFAVQLVRQVNFGPLESKRYFVPLSAATDTFKEITESDLIRANFQKLNAYKNFRCDVHNRFFEVNLYQRDPVNKHHWRDNLARPATDIDL</sequence>